<sequence>MQIPIKQHSIYRQEILVLCTCL</sequence>
<reference evidence="1" key="2">
    <citation type="journal article" date="2015" name="Data Brief">
        <title>Shoot transcriptome of the giant reed, Arundo donax.</title>
        <authorList>
            <person name="Barrero R.A."/>
            <person name="Guerrero F.D."/>
            <person name="Moolhuijzen P."/>
            <person name="Goolsby J.A."/>
            <person name="Tidwell J."/>
            <person name="Bellgard S.E."/>
            <person name="Bellgard M.I."/>
        </authorList>
    </citation>
    <scope>NUCLEOTIDE SEQUENCE</scope>
    <source>
        <tissue evidence="1">Shoot tissue taken approximately 20 cm above the soil surface</tissue>
    </source>
</reference>
<reference evidence="1" key="1">
    <citation type="submission" date="2014-09" db="EMBL/GenBank/DDBJ databases">
        <authorList>
            <person name="Magalhaes I.L.F."/>
            <person name="Oliveira U."/>
            <person name="Santos F.R."/>
            <person name="Vidigal T.H.D.A."/>
            <person name="Brescovit A.D."/>
            <person name="Santos A.J."/>
        </authorList>
    </citation>
    <scope>NUCLEOTIDE SEQUENCE</scope>
    <source>
        <tissue evidence="1">Shoot tissue taken approximately 20 cm above the soil surface</tissue>
    </source>
</reference>
<dbReference type="EMBL" id="GBRH01184190">
    <property type="protein sequence ID" value="JAE13706.1"/>
    <property type="molecule type" value="Transcribed_RNA"/>
</dbReference>
<organism evidence="1">
    <name type="scientific">Arundo donax</name>
    <name type="common">Giant reed</name>
    <name type="synonym">Donax arundinaceus</name>
    <dbReference type="NCBI Taxonomy" id="35708"/>
    <lineage>
        <taxon>Eukaryota</taxon>
        <taxon>Viridiplantae</taxon>
        <taxon>Streptophyta</taxon>
        <taxon>Embryophyta</taxon>
        <taxon>Tracheophyta</taxon>
        <taxon>Spermatophyta</taxon>
        <taxon>Magnoliopsida</taxon>
        <taxon>Liliopsida</taxon>
        <taxon>Poales</taxon>
        <taxon>Poaceae</taxon>
        <taxon>PACMAD clade</taxon>
        <taxon>Arundinoideae</taxon>
        <taxon>Arundineae</taxon>
        <taxon>Arundo</taxon>
    </lineage>
</organism>
<proteinExistence type="predicted"/>
<evidence type="ECO:0000313" key="1">
    <source>
        <dbReference type="EMBL" id="JAE13706.1"/>
    </source>
</evidence>
<dbReference type="AlphaFoldDB" id="A0A0A9FTP3"/>
<protein>
    <submittedName>
        <fullName evidence="1">Uncharacterized protein</fullName>
    </submittedName>
</protein>
<accession>A0A0A9FTP3</accession>
<name>A0A0A9FTP3_ARUDO</name>